<sequence>MGGMYGRYWHSYKPRRKPCVKNRFWNPHIDLVPEQADDTWDVGFLVSRSLSACLRGGFT</sequence>
<organism evidence="1 2">
    <name type="scientific">Piedraia hortae CBS 480.64</name>
    <dbReference type="NCBI Taxonomy" id="1314780"/>
    <lineage>
        <taxon>Eukaryota</taxon>
        <taxon>Fungi</taxon>
        <taxon>Dikarya</taxon>
        <taxon>Ascomycota</taxon>
        <taxon>Pezizomycotina</taxon>
        <taxon>Dothideomycetes</taxon>
        <taxon>Dothideomycetidae</taxon>
        <taxon>Capnodiales</taxon>
        <taxon>Piedraiaceae</taxon>
        <taxon>Piedraia</taxon>
    </lineage>
</organism>
<dbReference type="AlphaFoldDB" id="A0A6A7CA32"/>
<proteinExistence type="predicted"/>
<gene>
    <name evidence="1" type="ORF">K470DRAFT_255174</name>
</gene>
<evidence type="ECO:0000313" key="2">
    <source>
        <dbReference type="Proteomes" id="UP000799421"/>
    </source>
</evidence>
<protein>
    <submittedName>
        <fullName evidence="1">Uncharacterized protein</fullName>
    </submittedName>
</protein>
<dbReference type="EMBL" id="MU005961">
    <property type="protein sequence ID" value="KAF2863468.1"/>
    <property type="molecule type" value="Genomic_DNA"/>
</dbReference>
<dbReference type="Proteomes" id="UP000799421">
    <property type="component" value="Unassembled WGS sequence"/>
</dbReference>
<keyword evidence="2" id="KW-1185">Reference proteome</keyword>
<accession>A0A6A7CA32</accession>
<name>A0A6A7CA32_9PEZI</name>
<reference evidence="1" key="1">
    <citation type="journal article" date="2020" name="Stud. Mycol.">
        <title>101 Dothideomycetes genomes: a test case for predicting lifestyles and emergence of pathogens.</title>
        <authorList>
            <person name="Haridas S."/>
            <person name="Albert R."/>
            <person name="Binder M."/>
            <person name="Bloem J."/>
            <person name="Labutti K."/>
            <person name="Salamov A."/>
            <person name="Andreopoulos B."/>
            <person name="Baker S."/>
            <person name="Barry K."/>
            <person name="Bills G."/>
            <person name="Bluhm B."/>
            <person name="Cannon C."/>
            <person name="Castanera R."/>
            <person name="Culley D."/>
            <person name="Daum C."/>
            <person name="Ezra D."/>
            <person name="Gonzalez J."/>
            <person name="Henrissat B."/>
            <person name="Kuo A."/>
            <person name="Liang C."/>
            <person name="Lipzen A."/>
            <person name="Lutzoni F."/>
            <person name="Magnuson J."/>
            <person name="Mondo S."/>
            <person name="Nolan M."/>
            <person name="Ohm R."/>
            <person name="Pangilinan J."/>
            <person name="Park H.-J."/>
            <person name="Ramirez L."/>
            <person name="Alfaro M."/>
            <person name="Sun H."/>
            <person name="Tritt A."/>
            <person name="Yoshinaga Y."/>
            <person name="Zwiers L.-H."/>
            <person name="Turgeon B."/>
            <person name="Goodwin S."/>
            <person name="Spatafora J."/>
            <person name="Crous P."/>
            <person name="Grigoriev I."/>
        </authorList>
    </citation>
    <scope>NUCLEOTIDE SEQUENCE</scope>
    <source>
        <strain evidence="1">CBS 480.64</strain>
    </source>
</reference>
<evidence type="ECO:0000313" key="1">
    <source>
        <dbReference type="EMBL" id="KAF2863468.1"/>
    </source>
</evidence>